<dbReference type="PANTHER" id="PTHR30383">
    <property type="entry name" value="THIOESTERASE 1/PROTEASE 1/LYSOPHOSPHOLIPASE L1"/>
    <property type="match status" value="1"/>
</dbReference>
<dbReference type="PANTHER" id="PTHR30383:SF24">
    <property type="entry name" value="THIOESTERASE 1_PROTEASE 1_LYSOPHOSPHOLIPASE L1"/>
    <property type="match status" value="1"/>
</dbReference>
<evidence type="ECO:0000313" key="4">
    <source>
        <dbReference type="Proteomes" id="UP001269144"/>
    </source>
</evidence>
<dbReference type="Pfam" id="PF13472">
    <property type="entry name" value="Lipase_GDSL_2"/>
    <property type="match status" value="1"/>
</dbReference>
<feature type="chain" id="PRO_5046157474" evidence="1">
    <location>
        <begin position="22"/>
        <end position="219"/>
    </location>
</feature>
<protein>
    <submittedName>
        <fullName evidence="3">GDSL-type esterase/lipase family protein</fullName>
    </submittedName>
</protein>
<proteinExistence type="predicted"/>
<dbReference type="SUPFAM" id="SSF52266">
    <property type="entry name" value="SGNH hydrolase"/>
    <property type="match status" value="1"/>
</dbReference>
<keyword evidence="4" id="KW-1185">Reference proteome</keyword>
<dbReference type="EMBL" id="JAVQLW010000001">
    <property type="protein sequence ID" value="MDS9467154.1"/>
    <property type="molecule type" value="Genomic_DNA"/>
</dbReference>
<feature type="signal peptide" evidence="1">
    <location>
        <begin position="1"/>
        <end position="21"/>
    </location>
</feature>
<dbReference type="RefSeq" id="WP_311159337.1">
    <property type="nucleotide sequence ID" value="NZ_JAVQLW010000001.1"/>
</dbReference>
<comment type="caution">
    <text evidence="3">The sequence shown here is derived from an EMBL/GenBank/DDBJ whole genome shotgun (WGS) entry which is preliminary data.</text>
</comment>
<dbReference type="Proteomes" id="UP001269144">
    <property type="component" value="Unassembled WGS sequence"/>
</dbReference>
<dbReference type="InterPro" id="IPR036514">
    <property type="entry name" value="SGNH_hydro_sf"/>
</dbReference>
<accession>A0ABU2HRC7</accession>
<dbReference type="InterPro" id="IPR013830">
    <property type="entry name" value="SGNH_hydro"/>
</dbReference>
<dbReference type="Gene3D" id="3.40.50.1110">
    <property type="entry name" value="SGNH hydrolase"/>
    <property type="match status" value="1"/>
</dbReference>
<dbReference type="PROSITE" id="PS01098">
    <property type="entry name" value="LIPASE_GDSL_SER"/>
    <property type="match status" value="1"/>
</dbReference>
<sequence>MSLRGLTLVLALCAAPFWAGAQEIRLLAFGDSLTAGFGLEPDQGLVSQLQEWLRKRGHDVTIINGGVSGDTTADGKARISQSLDQARPDAVIVALGGNDLMSGVRPAHAEANLDAILGHAGIGGRPLLLVGIASPYQSFLQRRSWAAIWPRLAQRHHALVFDNLYAPFFTMSPLQLAPMLQPDHVHASAVGIGVIVGELGPKVEDLLSQVEAHRADTGG</sequence>
<keyword evidence="1" id="KW-0732">Signal</keyword>
<dbReference type="InterPro" id="IPR051532">
    <property type="entry name" value="Ester_Hydrolysis_Enzymes"/>
</dbReference>
<evidence type="ECO:0000256" key="1">
    <source>
        <dbReference type="SAM" id="SignalP"/>
    </source>
</evidence>
<evidence type="ECO:0000259" key="2">
    <source>
        <dbReference type="Pfam" id="PF13472"/>
    </source>
</evidence>
<gene>
    <name evidence="3" type="ORF">RGQ15_06155</name>
</gene>
<dbReference type="InterPro" id="IPR008265">
    <property type="entry name" value="Lipase_GDSL_AS"/>
</dbReference>
<reference evidence="4" key="1">
    <citation type="submission" date="2023-07" db="EMBL/GenBank/DDBJ databases">
        <title>Paracoccus sp. MBLB3053 whole genome sequence.</title>
        <authorList>
            <person name="Hwang C.Y."/>
            <person name="Cho E.-S."/>
            <person name="Seo M.-J."/>
        </authorList>
    </citation>
    <scope>NUCLEOTIDE SEQUENCE [LARGE SCALE GENOMIC DNA]</scope>
    <source>
        <strain evidence="4">MBLB3053</strain>
    </source>
</reference>
<feature type="domain" description="SGNH hydrolase-type esterase" evidence="2">
    <location>
        <begin position="28"/>
        <end position="191"/>
    </location>
</feature>
<evidence type="ECO:0000313" key="3">
    <source>
        <dbReference type="EMBL" id="MDS9467154.1"/>
    </source>
</evidence>
<organism evidence="3 4">
    <name type="scientific">Paracoccus aurantius</name>
    <dbReference type="NCBI Taxonomy" id="3073814"/>
    <lineage>
        <taxon>Bacteria</taxon>
        <taxon>Pseudomonadati</taxon>
        <taxon>Pseudomonadota</taxon>
        <taxon>Alphaproteobacteria</taxon>
        <taxon>Rhodobacterales</taxon>
        <taxon>Paracoccaceae</taxon>
        <taxon>Paracoccus</taxon>
    </lineage>
</organism>
<name>A0ABU2HRC7_9RHOB</name>